<dbReference type="InterPro" id="IPR036291">
    <property type="entry name" value="NAD(P)-bd_dom_sf"/>
</dbReference>
<dbReference type="PANTHER" id="PTHR45348:SF2">
    <property type="entry name" value="ZINC-TYPE ALCOHOL DEHYDROGENASE-LIKE PROTEIN C2E1P3.01"/>
    <property type="match status" value="1"/>
</dbReference>
<dbReference type="Gene3D" id="3.90.180.10">
    <property type="entry name" value="Medium-chain alcohol dehydrogenases, catalytic domain"/>
    <property type="match status" value="1"/>
</dbReference>
<dbReference type="SMART" id="SM00829">
    <property type="entry name" value="PKS_ER"/>
    <property type="match status" value="1"/>
</dbReference>
<evidence type="ECO:0000256" key="1">
    <source>
        <dbReference type="ARBA" id="ARBA00008072"/>
    </source>
</evidence>
<dbReference type="SUPFAM" id="SSF51735">
    <property type="entry name" value="NAD(P)-binding Rossmann-fold domains"/>
    <property type="match status" value="1"/>
</dbReference>
<dbReference type="PANTHER" id="PTHR45348">
    <property type="entry name" value="HYPOTHETICAL OXIDOREDUCTASE (EUROFUNG)"/>
    <property type="match status" value="1"/>
</dbReference>
<proteinExistence type="inferred from homology"/>
<dbReference type="SUPFAM" id="SSF50129">
    <property type="entry name" value="GroES-like"/>
    <property type="match status" value="1"/>
</dbReference>
<protein>
    <recommendedName>
        <fullName evidence="3">Enoyl reductase (ER) domain-containing protein</fullName>
    </recommendedName>
</protein>
<dbReference type="InterPro" id="IPR047122">
    <property type="entry name" value="Trans-enoyl_RdTase-like"/>
</dbReference>
<evidence type="ECO:0000313" key="4">
    <source>
        <dbReference type="EMBL" id="KAK8032778.1"/>
    </source>
</evidence>
<comment type="similarity">
    <text evidence="1">Belongs to the zinc-containing alcohol dehydrogenase family.</text>
</comment>
<dbReference type="InterPro" id="IPR020843">
    <property type="entry name" value="ER"/>
</dbReference>
<evidence type="ECO:0000313" key="5">
    <source>
        <dbReference type="Proteomes" id="UP001396898"/>
    </source>
</evidence>
<reference evidence="4 5" key="1">
    <citation type="submission" date="2023-01" db="EMBL/GenBank/DDBJ databases">
        <title>Analysis of 21 Apiospora genomes using comparative genomics revels a genus with tremendous synthesis potential of carbohydrate active enzymes and secondary metabolites.</title>
        <authorList>
            <person name="Sorensen T."/>
        </authorList>
    </citation>
    <scope>NUCLEOTIDE SEQUENCE [LARGE SCALE GENOMIC DNA]</scope>
    <source>
        <strain evidence="4 5">CBS 20057</strain>
    </source>
</reference>
<dbReference type="InterPro" id="IPR011032">
    <property type="entry name" value="GroES-like_sf"/>
</dbReference>
<evidence type="ECO:0000259" key="3">
    <source>
        <dbReference type="SMART" id="SM00829"/>
    </source>
</evidence>
<evidence type="ECO:0000256" key="2">
    <source>
        <dbReference type="ARBA" id="ARBA00023002"/>
    </source>
</evidence>
<dbReference type="Proteomes" id="UP001396898">
    <property type="component" value="Unassembled WGS sequence"/>
</dbReference>
<gene>
    <name evidence="4" type="ORF">PG991_002176</name>
</gene>
<dbReference type="Pfam" id="PF08240">
    <property type="entry name" value="ADH_N"/>
    <property type="match status" value="1"/>
</dbReference>
<dbReference type="InterPro" id="IPR013154">
    <property type="entry name" value="ADH-like_N"/>
</dbReference>
<dbReference type="CDD" id="cd08249">
    <property type="entry name" value="enoyl_reductase_like"/>
    <property type="match status" value="1"/>
</dbReference>
<keyword evidence="5" id="KW-1185">Reference proteome</keyword>
<comment type="caution">
    <text evidence="4">The sequence shown here is derived from an EMBL/GenBank/DDBJ whole genome shotgun (WGS) entry which is preliminary data.</text>
</comment>
<feature type="domain" description="Enoyl reductase (ER)" evidence="3">
    <location>
        <begin position="15"/>
        <end position="355"/>
    </location>
</feature>
<sequence>MAPPTTIKAIVAVEGGKMEIRDVALPRFRADYVLVKVKAVGLNLLDWERVPAGIAPPGARLGTDYAGVVEQVGPAVTKDFERGDRIAGVVRGGDVAQPENGAFAEWIVAKGDLQIKIPDNLSYVEAATLGRSICTVGQGLYRSLELPLPPGSVRQNIMIYGSETATGRLGIQFARLSGLAIITISPKQEAQFVASLGANCVFNYEDGGSCALGIRQVTSGSLRLAWDCTGLGAEVCAASLSTNWLRDQPVYATAMPVDREQLTRYNEAVRGPVHSVLDTVFGERFVLMGQEMEADPDEYDFAKQFWELTRRLLESGDVKPCTPEVNRGGEYGLEGVLLGLDDLRSGRGCIGTKLVYQLPG</sequence>
<accession>A0ABR1SH07</accession>
<dbReference type="Gene3D" id="3.40.50.720">
    <property type="entry name" value="NAD(P)-binding Rossmann-like Domain"/>
    <property type="match status" value="1"/>
</dbReference>
<name>A0ABR1SH07_9PEZI</name>
<dbReference type="EMBL" id="JAQQWI010000006">
    <property type="protein sequence ID" value="KAK8032778.1"/>
    <property type="molecule type" value="Genomic_DNA"/>
</dbReference>
<keyword evidence="2" id="KW-0560">Oxidoreductase</keyword>
<organism evidence="4 5">
    <name type="scientific">Apiospora marii</name>
    <dbReference type="NCBI Taxonomy" id="335849"/>
    <lineage>
        <taxon>Eukaryota</taxon>
        <taxon>Fungi</taxon>
        <taxon>Dikarya</taxon>
        <taxon>Ascomycota</taxon>
        <taxon>Pezizomycotina</taxon>
        <taxon>Sordariomycetes</taxon>
        <taxon>Xylariomycetidae</taxon>
        <taxon>Amphisphaeriales</taxon>
        <taxon>Apiosporaceae</taxon>
        <taxon>Apiospora</taxon>
    </lineage>
</organism>